<organism evidence="10">
    <name type="scientific">Ananas comosus var. bracteatus</name>
    <name type="common">red pineapple</name>
    <dbReference type="NCBI Taxonomy" id="296719"/>
    <lineage>
        <taxon>Eukaryota</taxon>
        <taxon>Viridiplantae</taxon>
        <taxon>Streptophyta</taxon>
        <taxon>Embryophyta</taxon>
        <taxon>Tracheophyta</taxon>
        <taxon>Spermatophyta</taxon>
        <taxon>Magnoliopsida</taxon>
        <taxon>Liliopsida</taxon>
        <taxon>Poales</taxon>
        <taxon>Bromeliaceae</taxon>
        <taxon>Bromelioideae</taxon>
        <taxon>Ananas</taxon>
    </lineage>
</organism>
<dbReference type="AlphaFoldDB" id="A0A6V7PGS7"/>
<keyword evidence="7" id="KW-0961">Cell wall biogenesis/degradation</keyword>
<gene>
    <name evidence="10" type="ORF">CB5_LOCUS12927</name>
</gene>
<evidence type="ECO:0000313" key="10">
    <source>
        <dbReference type="EMBL" id="CAD1829716.1"/>
    </source>
</evidence>
<dbReference type="EMBL" id="LR862130">
    <property type="protein sequence ID" value="CAD1829716.1"/>
    <property type="molecule type" value="Genomic_DNA"/>
</dbReference>
<dbReference type="Gene3D" id="2.160.20.10">
    <property type="entry name" value="Single-stranded right-handed beta-helix, Pectin lyase-like"/>
    <property type="match status" value="1"/>
</dbReference>
<dbReference type="GO" id="GO:0071555">
    <property type="term" value="P:cell wall organization"/>
    <property type="evidence" value="ECO:0007669"/>
    <property type="project" value="UniProtKB-KW"/>
</dbReference>
<evidence type="ECO:0000256" key="9">
    <source>
        <dbReference type="SAM" id="MobiDB-lite"/>
    </source>
</evidence>
<evidence type="ECO:0008006" key="11">
    <source>
        <dbReference type="Google" id="ProtNLM"/>
    </source>
</evidence>
<dbReference type="InterPro" id="IPR011050">
    <property type="entry name" value="Pectin_lyase_fold/virulence"/>
</dbReference>
<evidence type="ECO:0000256" key="7">
    <source>
        <dbReference type="ARBA" id="ARBA00023316"/>
    </source>
</evidence>
<reference evidence="10" key="1">
    <citation type="submission" date="2020-07" db="EMBL/GenBank/DDBJ databases">
        <authorList>
            <person name="Lin J."/>
        </authorList>
    </citation>
    <scope>NUCLEOTIDE SEQUENCE</scope>
</reference>
<name>A0A6V7PGS7_ANACO</name>
<keyword evidence="5 8" id="KW-0378">Hydrolase</keyword>
<evidence type="ECO:0000256" key="2">
    <source>
        <dbReference type="ARBA" id="ARBA00008834"/>
    </source>
</evidence>
<accession>A0A6V7PGS7</accession>
<keyword evidence="4" id="KW-0964">Secreted</keyword>
<evidence type="ECO:0000256" key="4">
    <source>
        <dbReference type="ARBA" id="ARBA00022525"/>
    </source>
</evidence>
<feature type="region of interest" description="Disordered" evidence="9">
    <location>
        <begin position="1"/>
        <end position="32"/>
    </location>
</feature>
<proteinExistence type="inferred from homology"/>
<dbReference type="Pfam" id="PF00295">
    <property type="entry name" value="Glyco_hydro_28"/>
    <property type="match status" value="1"/>
</dbReference>
<comment type="subcellular location">
    <subcellularLocation>
        <location evidence="1">Secreted</location>
        <location evidence="1">Cell wall</location>
    </subcellularLocation>
</comment>
<evidence type="ECO:0000256" key="1">
    <source>
        <dbReference type="ARBA" id="ARBA00004191"/>
    </source>
</evidence>
<dbReference type="InterPro" id="IPR012334">
    <property type="entry name" value="Pectin_lyas_fold"/>
</dbReference>
<evidence type="ECO:0000256" key="8">
    <source>
        <dbReference type="RuleBase" id="RU361169"/>
    </source>
</evidence>
<dbReference type="PANTHER" id="PTHR31375">
    <property type="match status" value="1"/>
</dbReference>
<keyword evidence="3" id="KW-0134">Cell wall</keyword>
<dbReference type="GO" id="GO:0005975">
    <property type="term" value="P:carbohydrate metabolic process"/>
    <property type="evidence" value="ECO:0007669"/>
    <property type="project" value="InterPro"/>
</dbReference>
<dbReference type="GO" id="GO:0004650">
    <property type="term" value="F:polygalacturonase activity"/>
    <property type="evidence" value="ECO:0007669"/>
    <property type="project" value="InterPro"/>
</dbReference>
<evidence type="ECO:0000256" key="3">
    <source>
        <dbReference type="ARBA" id="ARBA00022512"/>
    </source>
</evidence>
<feature type="compositionally biased region" description="Pro residues" evidence="9">
    <location>
        <begin position="7"/>
        <end position="18"/>
    </location>
</feature>
<protein>
    <recommendedName>
        <fullName evidence="11">Polygalacturonase</fullName>
    </recommendedName>
</protein>
<keyword evidence="6 8" id="KW-0326">Glycosidase</keyword>
<comment type="similarity">
    <text evidence="2 8">Belongs to the glycosyl hydrolase 28 family.</text>
</comment>
<feature type="compositionally biased region" description="Low complexity" evidence="9">
    <location>
        <begin position="19"/>
        <end position="32"/>
    </location>
</feature>
<sequence>MSHISQPPAPSPAEPPSPSDEYSSDSNSSSGSCSVFNVRSFGAVGNGSSDDTQAFRSAWKAACAVESAVLLVPSDGVFTVTSTIFSGPCLPGFVLQVDGVLMPPDGPNCWPTSDSRRQWVVFYRADGMTLKGEGTIEGNGEEWRSLPCKPHRGPNGSTLPARATVLR</sequence>
<dbReference type="InterPro" id="IPR000743">
    <property type="entry name" value="Glyco_hydro_28"/>
</dbReference>
<dbReference type="SUPFAM" id="SSF51126">
    <property type="entry name" value="Pectin lyase-like"/>
    <property type="match status" value="1"/>
</dbReference>
<evidence type="ECO:0000256" key="5">
    <source>
        <dbReference type="ARBA" id="ARBA00022801"/>
    </source>
</evidence>
<evidence type="ECO:0000256" key="6">
    <source>
        <dbReference type="ARBA" id="ARBA00023295"/>
    </source>
</evidence>